<keyword evidence="2" id="KW-1185">Reference proteome</keyword>
<evidence type="ECO:0000313" key="2">
    <source>
        <dbReference type="Proteomes" id="UP000618591"/>
    </source>
</evidence>
<dbReference type="EMBL" id="BMDW01000006">
    <property type="protein sequence ID" value="GGA44209.1"/>
    <property type="molecule type" value="Genomic_DNA"/>
</dbReference>
<proteinExistence type="predicted"/>
<organism evidence="1 2">
    <name type="scientific">Sphingomonas psychrolutea</name>
    <dbReference type="NCBI Taxonomy" id="1259676"/>
    <lineage>
        <taxon>Bacteria</taxon>
        <taxon>Pseudomonadati</taxon>
        <taxon>Pseudomonadota</taxon>
        <taxon>Alphaproteobacteria</taxon>
        <taxon>Sphingomonadales</taxon>
        <taxon>Sphingomonadaceae</taxon>
        <taxon>Sphingomonas</taxon>
    </lineage>
</organism>
<reference evidence="2" key="1">
    <citation type="journal article" date="2019" name="Int. J. Syst. Evol. Microbiol.">
        <title>The Global Catalogue of Microorganisms (GCM) 10K type strain sequencing project: providing services to taxonomists for standard genome sequencing and annotation.</title>
        <authorList>
            <consortium name="The Broad Institute Genomics Platform"/>
            <consortium name="The Broad Institute Genome Sequencing Center for Infectious Disease"/>
            <person name="Wu L."/>
            <person name="Ma J."/>
        </authorList>
    </citation>
    <scope>NUCLEOTIDE SEQUENCE [LARGE SCALE GENOMIC DNA]</scope>
    <source>
        <strain evidence="2">CGMCC 1.10106</strain>
    </source>
</reference>
<protein>
    <submittedName>
        <fullName evidence="1">Uncharacterized protein</fullName>
    </submittedName>
</protein>
<gene>
    <name evidence="1" type="ORF">GCM10011395_13020</name>
</gene>
<dbReference type="Proteomes" id="UP000618591">
    <property type="component" value="Unassembled WGS sequence"/>
</dbReference>
<sequence length="163" mass="17220">MRSPVALSIWAGLLALATIGSLAVKDALASAPQVELAGKTNAAIAATLRGQGFAVRVEPHRFQSWIFFGTRGACRIAARDAVNAAHYTEAFREQMAGVGSVRYLYRGNRSVGPPELTALVYRLVPRSLDRFGVHVARSAPVAVATSSGCPDGDFGLERIAVAP</sequence>
<accession>A0ABQ1GIB7</accession>
<evidence type="ECO:0000313" key="1">
    <source>
        <dbReference type="EMBL" id="GGA44209.1"/>
    </source>
</evidence>
<name>A0ABQ1GIB7_9SPHN</name>
<comment type="caution">
    <text evidence="1">The sequence shown here is derived from an EMBL/GenBank/DDBJ whole genome shotgun (WGS) entry which is preliminary data.</text>
</comment>